<reference evidence="1" key="1">
    <citation type="submission" date="2022-10" db="EMBL/GenBank/DDBJ databases">
        <title>Rhodococcus ferula Z13 complete genome.</title>
        <authorList>
            <person name="Long X."/>
            <person name="Zang M."/>
        </authorList>
    </citation>
    <scope>NUCLEOTIDE SEQUENCE</scope>
    <source>
        <strain evidence="1">Z13</strain>
    </source>
</reference>
<proteinExistence type="predicted"/>
<organism evidence="1 2">
    <name type="scientific">Rhodococcus sacchari</name>
    <dbReference type="NCBI Taxonomy" id="2962047"/>
    <lineage>
        <taxon>Bacteria</taxon>
        <taxon>Bacillati</taxon>
        <taxon>Actinomycetota</taxon>
        <taxon>Actinomycetes</taxon>
        <taxon>Mycobacteriales</taxon>
        <taxon>Nocardiaceae</taxon>
        <taxon>Rhodococcus</taxon>
    </lineage>
</organism>
<sequence length="267" mass="29636">MNTLETVASDGLTIAKRNMIKIKRVPDLIVFTTLSPIMFVLLFAYVFGSAIDVPGMSYREFLIAGIFTQTVIFGSTWTGLGMVEDLQKGIIDRFRSLPMAPSAVLIGRTTTDVLINVVSLVVMSLTGLVVGWRINSSPLEALAGYLLLLLFAYALSWVMAVIGMWIRTPEVFNNASFMVIFPLSFIANTFVDPSSMPTLLRVIAEWNPMSALTQAVRELFGNTNPMVPPPDVWPLQHPILASLMWTALMLIVFVPFAIRRYQKAVSR</sequence>
<keyword evidence="2" id="KW-1185">Reference proteome</keyword>
<dbReference type="Proteomes" id="UP001156484">
    <property type="component" value="Chromosome"/>
</dbReference>
<accession>A0ACD4DH84</accession>
<evidence type="ECO:0000313" key="1">
    <source>
        <dbReference type="EMBL" id="UYP19419.1"/>
    </source>
</evidence>
<gene>
    <name evidence="1" type="ORF">OED52_02260</name>
</gene>
<evidence type="ECO:0000313" key="2">
    <source>
        <dbReference type="Proteomes" id="UP001156484"/>
    </source>
</evidence>
<protein>
    <submittedName>
        <fullName evidence="1">ABC transporter permease</fullName>
    </submittedName>
</protein>
<dbReference type="EMBL" id="CP107551">
    <property type="protein sequence ID" value="UYP19419.1"/>
    <property type="molecule type" value="Genomic_DNA"/>
</dbReference>
<name>A0ACD4DH84_9NOCA</name>